<feature type="domain" description="MacB-like periplasmic core" evidence="9">
    <location>
        <begin position="18"/>
        <end position="232"/>
    </location>
</feature>
<evidence type="ECO:0000256" key="6">
    <source>
        <dbReference type="ARBA" id="ARBA00023136"/>
    </source>
</evidence>
<dbReference type="AlphaFoldDB" id="A0A5R9IQQ2"/>
<evidence type="ECO:0000256" key="3">
    <source>
        <dbReference type="ARBA" id="ARBA00022475"/>
    </source>
</evidence>
<gene>
    <name evidence="10" type="ORF">FE810_06715</name>
</gene>
<feature type="transmembrane region" description="Helical" evidence="7">
    <location>
        <begin position="20"/>
        <end position="38"/>
    </location>
</feature>
<protein>
    <submittedName>
        <fullName evidence="10">ABC transporter permease</fullName>
    </submittedName>
</protein>
<evidence type="ECO:0000313" key="11">
    <source>
        <dbReference type="Proteomes" id="UP000307790"/>
    </source>
</evidence>
<evidence type="ECO:0000313" key="10">
    <source>
        <dbReference type="EMBL" id="TLU66377.1"/>
    </source>
</evidence>
<dbReference type="EMBL" id="VCBC01000005">
    <property type="protein sequence ID" value="TLU66377.1"/>
    <property type="molecule type" value="Genomic_DNA"/>
</dbReference>
<dbReference type="PANTHER" id="PTHR30489:SF0">
    <property type="entry name" value="LIPOPROTEIN-RELEASING SYSTEM TRANSMEMBRANE PROTEIN LOLE"/>
    <property type="match status" value="1"/>
</dbReference>
<keyword evidence="11" id="KW-1185">Reference proteome</keyword>
<dbReference type="RefSeq" id="WP_138319252.1">
    <property type="nucleotide sequence ID" value="NZ_VCBC01000005.1"/>
</dbReference>
<dbReference type="InterPro" id="IPR051447">
    <property type="entry name" value="Lipoprotein-release_system"/>
</dbReference>
<feature type="domain" description="ABC3 transporter permease C-terminal" evidence="8">
    <location>
        <begin position="270"/>
        <end position="397"/>
    </location>
</feature>
<evidence type="ECO:0000256" key="7">
    <source>
        <dbReference type="SAM" id="Phobius"/>
    </source>
</evidence>
<accession>A0A5R9IQQ2</accession>
<evidence type="ECO:0000256" key="2">
    <source>
        <dbReference type="ARBA" id="ARBA00005236"/>
    </source>
</evidence>
<comment type="subcellular location">
    <subcellularLocation>
        <location evidence="1">Cell membrane</location>
        <topology evidence="1">Multi-pass membrane protein</topology>
    </subcellularLocation>
</comment>
<dbReference type="Proteomes" id="UP000307790">
    <property type="component" value="Unassembled WGS sequence"/>
</dbReference>
<evidence type="ECO:0000256" key="4">
    <source>
        <dbReference type="ARBA" id="ARBA00022692"/>
    </source>
</evidence>
<evidence type="ECO:0000259" key="8">
    <source>
        <dbReference type="Pfam" id="PF02687"/>
    </source>
</evidence>
<reference evidence="10 11" key="1">
    <citation type="submission" date="2019-05" db="EMBL/GenBank/DDBJ databases">
        <title>Genome sequences of Thalassotalea litorea 1K03283.</title>
        <authorList>
            <person name="Zhang D."/>
        </authorList>
    </citation>
    <scope>NUCLEOTIDE SEQUENCE [LARGE SCALE GENOMIC DNA]</scope>
    <source>
        <strain evidence="10 11">MCCC 1K03283</strain>
    </source>
</reference>
<feature type="transmembrane region" description="Helical" evidence="7">
    <location>
        <begin position="361"/>
        <end position="385"/>
    </location>
</feature>
<comment type="caution">
    <text evidence="10">The sequence shown here is derived from an EMBL/GenBank/DDBJ whole genome shotgun (WGS) entry which is preliminary data.</text>
</comment>
<dbReference type="GO" id="GO:0044874">
    <property type="term" value="P:lipoprotein localization to outer membrane"/>
    <property type="evidence" value="ECO:0007669"/>
    <property type="project" value="TreeGrafter"/>
</dbReference>
<feature type="transmembrane region" description="Helical" evidence="7">
    <location>
        <begin position="311"/>
        <end position="341"/>
    </location>
</feature>
<keyword evidence="6 7" id="KW-0472">Membrane</keyword>
<keyword evidence="3" id="KW-1003">Cell membrane</keyword>
<organism evidence="10 11">
    <name type="scientific">Thalassotalea litorea</name>
    <dbReference type="NCBI Taxonomy" id="2020715"/>
    <lineage>
        <taxon>Bacteria</taxon>
        <taxon>Pseudomonadati</taxon>
        <taxon>Pseudomonadota</taxon>
        <taxon>Gammaproteobacteria</taxon>
        <taxon>Alteromonadales</taxon>
        <taxon>Colwelliaceae</taxon>
        <taxon>Thalassotalea</taxon>
    </lineage>
</organism>
<dbReference type="Pfam" id="PF12704">
    <property type="entry name" value="MacB_PCD"/>
    <property type="match status" value="1"/>
</dbReference>
<dbReference type="OrthoDB" id="9770036at2"/>
<proteinExistence type="inferred from homology"/>
<dbReference type="Pfam" id="PF02687">
    <property type="entry name" value="FtsX"/>
    <property type="match status" value="1"/>
</dbReference>
<sequence>MLLLKLAFRNILRNRRRSLLTLLSMSGGYFLLATMISMSEGSYSHMINLFTQDHTGHVQIHYSDYLTRPSLNKTINNVDELVNNISGYPHVKSVTSRVYAPSLAYGKNKTFPAQVIGIDPKREAATTLLELKVKQGQWLSNGMSESGYFPALIGVSLATNLNLGLGDELILISQGIDGSIANDIFIITGIVGTADSYERNNVYLSLGAIKQFLAMHDQAHEVVIALDHQSRAMPFADALKLPQNLNAAPWQKIEESFYKSMQVDKKGNYISLGVIMFLVSIGVLNTVLMGTMERTREFGVLKAIGTRPKMVFMLIIMESFILALASCIVGMLLAFAPIYYLTYIGLVMPEPIDMGGVEFQIMLGEFSAFVLLVPAITVIGSTLLVSLFPALKAAKTVPVSAMQAA</sequence>
<dbReference type="GO" id="GO:0098797">
    <property type="term" value="C:plasma membrane protein complex"/>
    <property type="evidence" value="ECO:0007669"/>
    <property type="project" value="TreeGrafter"/>
</dbReference>
<keyword evidence="5 7" id="KW-1133">Transmembrane helix</keyword>
<evidence type="ECO:0000259" key="9">
    <source>
        <dbReference type="Pfam" id="PF12704"/>
    </source>
</evidence>
<comment type="similarity">
    <text evidence="2">Belongs to the ABC-4 integral membrane protein family. LolC/E subfamily.</text>
</comment>
<dbReference type="InterPro" id="IPR003838">
    <property type="entry name" value="ABC3_permease_C"/>
</dbReference>
<dbReference type="InterPro" id="IPR025857">
    <property type="entry name" value="MacB_PCD"/>
</dbReference>
<name>A0A5R9IQQ2_9GAMM</name>
<dbReference type="PANTHER" id="PTHR30489">
    <property type="entry name" value="LIPOPROTEIN-RELEASING SYSTEM TRANSMEMBRANE PROTEIN LOLE"/>
    <property type="match status" value="1"/>
</dbReference>
<evidence type="ECO:0000256" key="5">
    <source>
        <dbReference type="ARBA" id="ARBA00022989"/>
    </source>
</evidence>
<evidence type="ECO:0000256" key="1">
    <source>
        <dbReference type="ARBA" id="ARBA00004651"/>
    </source>
</evidence>
<keyword evidence="4 7" id="KW-0812">Transmembrane</keyword>
<feature type="transmembrane region" description="Helical" evidence="7">
    <location>
        <begin position="269"/>
        <end position="290"/>
    </location>
</feature>